<dbReference type="Proteomes" id="UP000036196">
    <property type="component" value="Unassembled WGS sequence"/>
</dbReference>
<feature type="region of interest" description="Disordered" evidence="1">
    <location>
        <begin position="46"/>
        <end position="74"/>
    </location>
</feature>
<evidence type="ECO:0000256" key="1">
    <source>
        <dbReference type="SAM" id="MobiDB-lite"/>
    </source>
</evidence>
<evidence type="ECO:0000313" key="3">
    <source>
        <dbReference type="Proteomes" id="UP000036196"/>
    </source>
</evidence>
<gene>
    <name evidence="2" type="ORF">ABW06_17795</name>
</gene>
<dbReference type="KEGG" id="pge:LG71_16340"/>
<dbReference type="PATRIC" id="fig|61647.15.peg.2088"/>
<feature type="compositionally biased region" description="Polar residues" evidence="1">
    <location>
        <begin position="57"/>
        <end position="74"/>
    </location>
</feature>
<organism evidence="2 3">
    <name type="scientific">Pluralibacter gergoviae</name>
    <name type="common">Enterobacter gergoviae</name>
    <dbReference type="NCBI Taxonomy" id="61647"/>
    <lineage>
        <taxon>Bacteria</taxon>
        <taxon>Pseudomonadati</taxon>
        <taxon>Pseudomonadota</taxon>
        <taxon>Gammaproteobacteria</taxon>
        <taxon>Enterobacterales</taxon>
        <taxon>Enterobacteriaceae</taxon>
        <taxon>Pluralibacter</taxon>
    </lineage>
</organism>
<comment type="caution">
    <text evidence="2">The sequence shown here is derived from an EMBL/GenBank/DDBJ whole genome shotgun (WGS) entry which is preliminary data.</text>
</comment>
<name>A0A089R454_PLUGE</name>
<dbReference type="AlphaFoldDB" id="A0A089R454"/>
<protein>
    <submittedName>
        <fullName evidence="2">Uncharacterized protein</fullName>
    </submittedName>
</protein>
<sequence length="74" mass="8595">MAGVAVMRSKNLPIKRRLFHDQGRITMLTRFLNFVLRGRNHVELSAGSRSHRRRTYAGNNASNKPSYNRFDTFT</sequence>
<evidence type="ECO:0000313" key="2">
    <source>
        <dbReference type="EMBL" id="KMK12234.1"/>
    </source>
</evidence>
<reference evidence="2 3" key="1">
    <citation type="submission" date="2015-05" db="EMBL/GenBank/DDBJ databases">
        <title>Genome sequences of Pluralibacter gergoviae.</title>
        <authorList>
            <person name="Greninger A.L."/>
            <person name="Miller S."/>
        </authorList>
    </citation>
    <scope>NUCLEOTIDE SEQUENCE [LARGE SCALE GENOMIC DNA]</scope>
    <source>
        <strain evidence="2 3">JS81F13</strain>
    </source>
</reference>
<dbReference type="STRING" id="61647.LG71_16340"/>
<keyword evidence="3" id="KW-1185">Reference proteome</keyword>
<dbReference type="EMBL" id="LDZF01000020">
    <property type="protein sequence ID" value="KMK12234.1"/>
    <property type="molecule type" value="Genomic_DNA"/>
</dbReference>
<proteinExistence type="predicted"/>
<accession>A0A089R454</accession>